<proteinExistence type="predicted"/>
<dbReference type="OrthoDB" id="9806692at2"/>
<dbReference type="RefSeq" id="WP_115570851.1">
    <property type="nucleotide sequence ID" value="NZ_NXLT01000002.1"/>
</dbReference>
<organism evidence="1 2">
    <name type="scientific">Helicobacter equorum</name>
    <dbReference type="NCBI Taxonomy" id="361872"/>
    <lineage>
        <taxon>Bacteria</taxon>
        <taxon>Pseudomonadati</taxon>
        <taxon>Campylobacterota</taxon>
        <taxon>Epsilonproteobacteria</taxon>
        <taxon>Campylobacterales</taxon>
        <taxon>Helicobacteraceae</taxon>
        <taxon>Helicobacter</taxon>
    </lineage>
</organism>
<keyword evidence="2" id="KW-1185">Reference proteome</keyword>
<dbReference type="GO" id="GO:0003677">
    <property type="term" value="F:DNA binding"/>
    <property type="evidence" value="ECO:0007669"/>
    <property type="project" value="InterPro"/>
</dbReference>
<sequence length="93" mass="10758">MSDNYKAFEEIIGLELQRSRHKPNKFFGYFHQDIFQYLKGCEVPKMVRIRRLESWECCCGICLPSLGLKRIYIFLGLESSCLCGSGIVLCETP</sequence>
<accession>A0A3D8IS18</accession>
<reference evidence="1 2" key="1">
    <citation type="submission" date="2018-04" db="EMBL/GenBank/DDBJ databases">
        <title>Novel Campyloabacter and Helicobacter Species and Strains.</title>
        <authorList>
            <person name="Mannion A.J."/>
            <person name="Shen Z."/>
            <person name="Fox J.G."/>
        </authorList>
    </citation>
    <scope>NUCLEOTIDE SEQUENCE [LARGE SCALE GENOMIC DNA]</scope>
    <source>
        <strain evidence="1 2">MIT 12-6600</strain>
    </source>
</reference>
<dbReference type="GO" id="GO:0009036">
    <property type="term" value="F:type II site-specific deoxyribonuclease activity"/>
    <property type="evidence" value="ECO:0007669"/>
    <property type="project" value="InterPro"/>
</dbReference>
<dbReference type="GO" id="GO:0009307">
    <property type="term" value="P:DNA restriction-modification system"/>
    <property type="evidence" value="ECO:0007669"/>
    <property type="project" value="InterPro"/>
</dbReference>
<gene>
    <name evidence="1" type="ORF">CQA54_03890</name>
</gene>
<evidence type="ECO:0000313" key="1">
    <source>
        <dbReference type="EMBL" id="RDU68059.1"/>
    </source>
</evidence>
<comment type="caution">
    <text evidence="1">The sequence shown here is derived from an EMBL/GenBank/DDBJ whole genome shotgun (WGS) entry which is preliminary data.</text>
</comment>
<dbReference type="EMBL" id="NXLT01000002">
    <property type="protein sequence ID" value="RDU68059.1"/>
    <property type="molecule type" value="Genomic_DNA"/>
</dbReference>
<dbReference type="Proteomes" id="UP000256514">
    <property type="component" value="Unassembled WGS sequence"/>
</dbReference>
<protein>
    <submittedName>
        <fullName evidence="1">Uncharacterized protein</fullName>
    </submittedName>
</protein>
<dbReference type="AlphaFoldDB" id="A0A3D8IS18"/>
<name>A0A3D8IS18_9HELI</name>
<evidence type="ECO:0000313" key="2">
    <source>
        <dbReference type="Proteomes" id="UP000256514"/>
    </source>
</evidence>